<comment type="caution">
    <text evidence="1">The sequence shown here is derived from an EMBL/GenBank/DDBJ whole genome shotgun (WGS) entry which is preliminary data.</text>
</comment>
<name>A0ACB0JW46_TRIPR</name>
<dbReference type="EMBL" id="CASHSV030000109">
    <property type="protein sequence ID" value="CAJ2648537.1"/>
    <property type="molecule type" value="Genomic_DNA"/>
</dbReference>
<evidence type="ECO:0000313" key="1">
    <source>
        <dbReference type="EMBL" id="CAJ2648537.1"/>
    </source>
</evidence>
<dbReference type="Proteomes" id="UP001177021">
    <property type="component" value="Unassembled WGS sequence"/>
</dbReference>
<accession>A0ACB0JW46</accession>
<reference evidence="1" key="1">
    <citation type="submission" date="2023-10" db="EMBL/GenBank/DDBJ databases">
        <authorList>
            <person name="Rodriguez Cubillos JULIANA M."/>
            <person name="De Vega J."/>
        </authorList>
    </citation>
    <scope>NUCLEOTIDE SEQUENCE</scope>
</reference>
<proteinExistence type="predicted"/>
<sequence>MASGGYGLAETYVMQKLYKEKILKSIEHEEKQEDMRKTNTEIGTVKMGSMDKTSSRCFSWLPKQQHKKISRISDSNDS</sequence>
<gene>
    <name evidence="1" type="ORF">MILVUS5_LOCUS16862</name>
</gene>
<protein>
    <submittedName>
        <fullName evidence="1">Uncharacterized protein</fullName>
    </submittedName>
</protein>
<keyword evidence="2" id="KW-1185">Reference proteome</keyword>
<organism evidence="1 2">
    <name type="scientific">Trifolium pratense</name>
    <name type="common">Red clover</name>
    <dbReference type="NCBI Taxonomy" id="57577"/>
    <lineage>
        <taxon>Eukaryota</taxon>
        <taxon>Viridiplantae</taxon>
        <taxon>Streptophyta</taxon>
        <taxon>Embryophyta</taxon>
        <taxon>Tracheophyta</taxon>
        <taxon>Spermatophyta</taxon>
        <taxon>Magnoliopsida</taxon>
        <taxon>eudicotyledons</taxon>
        <taxon>Gunneridae</taxon>
        <taxon>Pentapetalae</taxon>
        <taxon>rosids</taxon>
        <taxon>fabids</taxon>
        <taxon>Fabales</taxon>
        <taxon>Fabaceae</taxon>
        <taxon>Papilionoideae</taxon>
        <taxon>50 kb inversion clade</taxon>
        <taxon>NPAAA clade</taxon>
        <taxon>Hologalegina</taxon>
        <taxon>IRL clade</taxon>
        <taxon>Trifolieae</taxon>
        <taxon>Trifolium</taxon>
    </lineage>
</organism>
<evidence type="ECO:0000313" key="2">
    <source>
        <dbReference type="Proteomes" id="UP001177021"/>
    </source>
</evidence>